<comment type="catalytic activity">
    <reaction evidence="5">
        <text>O-phospho-L-tyrosyl-[protein] + H2O = L-tyrosyl-[protein] + phosphate</text>
        <dbReference type="Rhea" id="RHEA:10684"/>
        <dbReference type="Rhea" id="RHEA-COMP:10136"/>
        <dbReference type="Rhea" id="RHEA-COMP:20101"/>
        <dbReference type="ChEBI" id="CHEBI:15377"/>
        <dbReference type="ChEBI" id="CHEBI:43474"/>
        <dbReference type="ChEBI" id="CHEBI:46858"/>
        <dbReference type="ChEBI" id="CHEBI:61978"/>
        <dbReference type="EC" id="3.1.3.48"/>
    </reaction>
</comment>
<keyword evidence="4" id="KW-0904">Protein phosphatase</keyword>
<evidence type="ECO:0000256" key="1">
    <source>
        <dbReference type="ARBA" id="ARBA00005750"/>
    </source>
</evidence>
<reference evidence="6" key="1">
    <citation type="submission" date="2020-10" db="EMBL/GenBank/DDBJ databases">
        <authorList>
            <person name="Gilroy R."/>
        </authorList>
    </citation>
    <scope>NUCLEOTIDE SEQUENCE</scope>
    <source>
        <strain evidence="6">ChiW13-3771</strain>
    </source>
</reference>
<evidence type="ECO:0000313" key="6">
    <source>
        <dbReference type="EMBL" id="HIR87568.1"/>
    </source>
</evidence>
<evidence type="ECO:0000313" key="7">
    <source>
        <dbReference type="Proteomes" id="UP000824201"/>
    </source>
</evidence>
<comment type="caution">
    <text evidence="6">The sequence shown here is derived from an EMBL/GenBank/DDBJ whole genome shotgun (WGS) entry which is preliminary data.</text>
</comment>
<dbReference type="Proteomes" id="UP000824201">
    <property type="component" value="Unassembled WGS sequence"/>
</dbReference>
<evidence type="ECO:0000256" key="5">
    <source>
        <dbReference type="ARBA" id="ARBA00051722"/>
    </source>
</evidence>
<dbReference type="InterPro" id="IPR016667">
    <property type="entry name" value="Caps_polysacc_synth_CpsB/CapC"/>
</dbReference>
<reference evidence="6" key="2">
    <citation type="journal article" date="2021" name="PeerJ">
        <title>Extensive microbial diversity within the chicken gut microbiome revealed by metagenomics and culture.</title>
        <authorList>
            <person name="Gilroy R."/>
            <person name="Ravi A."/>
            <person name="Getino M."/>
            <person name="Pursley I."/>
            <person name="Horton D.L."/>
            <person name="Alikhan N.F."/>
            <person name="Baker D."/>
            <person name="Gharbi K."/>
            <person name="Hall N."/>
            <person name="Watson M."/>
            <person name="Adriaenssens E.M."/>
            <person name="Foster-Nyarko E."/>
            <person name="Jarju S."/>
            <person name="Secka A."/>
            <person name="Antonio M."/>
            <person name="Oren A."/>
            <person name="Chaudhuri R.R."/>
            <person name="La Ragione R."/>
            <person name="Hildebrand F."/>
            <person name="Pallen M.J."/>
        </authorList>
    </citation>
    <scope>NUCLEOTIDE SEQUENCE</scope>
    <source>
        <strain evidence="6">ChiW13-3771</strain>
    </source>
</reference>
<keyword evidence="3" id="KW-0378">Hydrolase</keyword>
<dbReference type="Pfam" id="PF19567">
    <property type="entry name" value="CpsB_CapC"/>
    <property type="match status" value="1"/>
</dbReference>
<evidence type="ECO:0000256" key="3">
    <source>
        <dbReference type="ARBA" id="ARBA00022801"/>
    </source>
</evidence>
<dbReference type="PANTHER" id="PTHR39181:SF1">
    <property type="entry name" value="TYROSINE-PROTEIN PHOSPHATASE YWQE"/>
    <property type="match status" value="1"/>
</dbReference>
<accession>A0A9D1JBW8</accession>
<dbReference type="EMBL" id="DVHN01000010">
    <property type="protein sequence ID" value="HIR87568.1"/>
    <property type="molecule type" value="Genomic_DNA"/>
</dbReference>
<comment type="similarity">
    <text evidence="1">Belongs to the metallo-dependent hydrolases superfamily. CpsB/CapC family.</text>
</comment>
<name>A0A9D1JBW8_9FIRM</name>
<gene>
    <name evidence="6" type="ORF">IAC96_01325</name>
</gene>
<evidence type="ECO:0000256" key="4">
    <source>
        <dbReference type="ARBA" id="ARBA00022912"/>
    </source>
</evidence>
<dbReference type="GO" id="GO:0004725">
    <property type="term" value="F:protein tyrosine phosphatase activity"/>
    <property type="evidence" value="ECO:0007669"/>
    <property type="project" value="UniProtKB-EC"/>
</dbReference>
<dbReference type="InterPro" id="IPR016195">
    <property type="entry name" value="Pol/histidinol_Pase-like"/>
</dbReference>
<evidence type="ECO:0000256" key="2">
    <source>
        <dbReference type="ARBA" id="ARBA00013064"/>
    </source>
</evidence>
<sequence length="245" mass="28383">MLNYCADIHCHMLPRLDDGAESFEESVQMLKIAFREGIRTICLTPHYMPERWKPRLDKAKEYQKYLQRYATQLSNDIKIYLGNELFYRQGIVEDLRNGSCLTLNNSRYVLVEFAPRMMYQEILKGLNSLMSGGYIPILAHIERYMEIIGKLERAEEIKQRGIIIQVNASSVLGGSGNAAKKFVRKLLKNELVHVICTDAHSNNHRAPYMADCVQFVMKHYGSDYAEQLFYKNAEKILYDKKVGDL</sequence>
<proteinExistence type="inferred from homology"/>
<dbReference type="PIRSF" id="PIRSF016557">
    <property type="entry name" value="Caps_synth_CpsB"/>
    <property type="match status" value="1"/>
</dbReference>
<organism evidence="6 7">
    <name type="scientific">Candidatus Fimimorpha faecalis</name>
    <dbReference type="NCBI Taxonomy" id="2840824"/>
    <lineage>
        <taxon>Bacteria</taxon>
        <taxon>Bacillati</taxon>
        <taxon>Bacillota</taxon>
        <taxon>Clostridia</taxon>
        <taxon>Eubacteriales</taxon>
        <taxon>Candidatus Fimimorpha</taxon>
    </lineage>
</organism>
<dbReference type="AlphaFoldDB" id="A0A9D1JBW8"/>
<dbReference type="SUPFAM" id="SSF89550">
    <property type="entry name" value="PHP domain-like"/>
    <property type="match status" value="1"/>
</dbReference>
<dbReference type="GO" id="GO:0030145">
    <property type="term" value="F:manganese ion binding"/>
    <property type="evidence" value="ECO:0007669"/>
    <property type="project" value="InterPro"/>
</dbReference>
<dbReference type="EC" id="3.1.3.48" evidence="2"/>
<dbReference type="PANTHER" id="PTHR39181">
    <property type="entry name" value="TYROSINE-PROTEIN PHOSPHATASE YWQE"/>
    <property type="match status" value="1"/>
</dbReference>
<protein>
    <recommendedName>
        <fullName evidence="2">protein-tyrosine-phosphatase</fullName>
        <ecNumber evidence="2">3.1.3.48</ecNumber>
    </recommendedName>
</protein>
<dbReference type="Gene3D" id="3.20.20.140">
    <property type="entry name" value="Metal-dependent hydrolases"/>
    <property type="match status" value="1"/>
</dbReference>